<evidence type="ECO:0000313" key="9">
    <source>
        <dbReference type="Proteomes" id="UP000051647"/>
    </source>
</evidence>
<name>A0A0R1SIN9_9LACO</name>
<evidence type="ECO:0000313" key="8">
    <source>
        <dbReference type="EMBL" id="KRL68446.1"/>
    </source>
</evidence>
<dbReference type="AlphaFoldDB" id="A0A0R1SIN9"/>
<dbReference type="eggNOG" id="COG1249">
    <property type="taxonomic scope" value="Bacteria"/>
</dbReference>
<protein>
    <submittedName>
        <fullName evidence="8">Glutathione reductase</fullName>
    </submittedName>
</protein>
<dbReference type="InterPro" id="IPR001100">
    <property type="entry name" value="Pyr_nuc-diS_OxRdtase"/>
</dbReference>
<evidence type="ECO:0000256" key="5">
    <source>
        <dbReference type="PIRSR" id="PIRSR000350-4"/>
    </source>
</evidence>
<feature type="disulfide bond" description="Redox-active" evidence="5">
    <location>
        <begin position="42"/>
        <end position="47"/>
    </location>
</feature>
<sequence length="444" mass="48309">MMKNYDMIVIGGGPAGLAAAYKAKSAGKSVAVFENDLWGGTCPNRGCDPKKVLLSAVEARDRTQQLQGKGFSEVPYVNWSELEQFKETFTDPVSEGSKKGLDSAKIDTYHGEAKFISEHELIFDGETIQAAKFVLATGQHPSILKISGANNLLTSNEFLSLKKMPKSITFIGAGYIAFELANIANATGAEVHVVHHNDHPLKAFDGDFVNDMVEQMKQRGIQFHFNVDTEKVTRKGSDYQITGSDDFSLTTGLVICATGRIPSVEGLDLDAADVKVTKHGVQVNQFLQTTNPDIYAVGDVVDKKQPKLTPVAGFEANYAMGHLLGNVSDPISYPAIPTLVYGSPKLAKVGVSIPEAEAAPDKYTISDQDLTGWFTYHRINEPTAKAKIIFDKNHQIVGATVLTEQADELINLFTLAIDKKIDHEQVGQLILGYPTVASDLEYLI</sequence>
<evidence type="ECO:0000259" key="7">
    <source>
        <dbReference type="Pfam" id="PF07992"/>
    </source>
</evidence>
<dbReference type="PATRIC" id="fig|1423815.3.peg.145"/>
<dbReference type="STRING" id="1423815.FC27_GL000144"/>
<feature type="binding site" evidence="4">
    <location>
        <position position="299"/>
    </location>
    <ligand>
        <name>FAD</name>
        <dbReference type="ChEBI" id="CHEBI:57692"/>
    </ligand>
</feature>
<accession>A0A0R1SIN9</accession>
<evidence type="ECO:0000256" key="4">
    <source>
        <dbReference type="PIRSR" id="PIRSR000350-3"/>
    </source>
</evidence>
<dbReference type="Proteomes" id="UP000051647">
    <property type="component" value="Unassembled WGS sequence"/>
</dbReference>
<feature type="binding site" evidence="4">
    <location>
        <position position="259"/>
    </location>
    <ligand>
        <name>NAD(+)</name>
        <dbReference type="ChEBI" id="CHEBI:57540"/>
    </ligand>
</feature>
<keyword evidence="2" id="KW-0285">Flavoprotein</keyword>
<keyword evidence="3 4" id="KW-0274">FAD</keyword>
<feature type="domain" description="FAD/NAD(P)-binding" evidence="7">
    <location>
        <begin position="5"/>
        <end position="315"/>
    </location>
</feature>
<comment type="caution">
    <text evidence="8">The sequence shown here is derived from an EMBL/GenBank/DDBJ whole genome shotgun (WGS) entry which is preliminary data.</text>
</comment>
<evidence type="ECO:0000256" key="2">
    <source>
        <dbReference type="ARBA" id="ARBA00022630"/>
    </source>
</evidence>
<feature type="binding site" evidence="4">
    <location>
        <begin position="172"/>
        <end position="179"/>
    </location>
    <ligand>
        <name>NAD(+)</name>
        <dbReference type="ChEBI" id="CHEBI:57540"/>
    </ligand>
</feature>
<dbReference type="PANTHER" id="PTHR43014:SF5">
    <property type="entry name" value="GLUTATHIONE REDUCTASE (NADPH)"/>
    <property type="match status" value="1"/>
</dbReference>
<keyword evidence="4" id="KW-0547">Nucleotide-binding</keyword>
<reference evidence="8 9" key="1">
    <citation type="journal article" date="2015" name="Genome Announc.">
        <title>Expanding the biotechnology potential of lactobacilli through comparative genomics of 213 strains and associated genera.</title>
        <authorList>
            <person name="Sun Z."/>
            <person name="Harris H.M."/>
            <person name="McCann A."/>
            <person name="Guo C."/>
            <person name="Argimon S."/>
            <person name="Zhang W."/>
            <person name="Yang X."/>
            <person name="Jeffery I.B."/>
            <person name="Cooney J.C."/>
            <person name="Kagawa T.F."/>
            <person name="Liu W."/>
            <person name="Song Y."/>
            <person name="Salvetti E."/>
            <person name="Wrobel A."/>
            <person name="Rasinkangas P."/>
            <person name="Parkhill J."/>
            <person name="Rea M.C."/>
            <person name="O'Sullivan O."/>
            <person name="Ritari J."/>
            <person name="Douillard F.P."/>
            <person name="Paul Ross R."/>
            <person name="Yang R."/>
            <person name="Briner A.E."/>
            <person name="Felis G.E."/>
            <person name="de Vos W.M."/>
            <person name="Barrangou R."/>
            <person name="Klaenhammer T.R."/>
            <person name="Caufield P.W."/>
            <person name="Cui Y."/>
            <person name="Zhang H."/>
            <person name="O'Toole P.W."/>
        </authorList>
    </citation>
    <scope>NUCLEOTIDE SEQUENCE [LARGE SCALE GENOMIC DNA]</scope>
    <source>
        <strain evidence="8 9">DSM 14857</strain>
    </source>
</reference>
<feature type="domain" description="Pyridine nucleotide-disulphide oxidoreductase dimerisation" evidence="6">
    <location>
        <begin position="336"/>
        <end position="439"/>
    </location>
</feature>
<dbReference type="InterPro" id="IPR023753">
    <property type="entry name" value="FAD/NAD-binding_dom"/>
</dbReference>
<dbReference type="EMBL" id="AZFA01000001">
    <property type="protein sequence ID" value="KRL68446.1"/>
    <property type="molecule type" value="Genomic_DNA"/>
</dbReference>
<comment type="cofactor">
    <cofactor evidence="4">
        <name>FAD</name>
        <dbReference type="ChEBI" id="CHEBI:57692"/>
    </cofactor>
    <text evidence="4">Binds 1 FAD per subunit.</text>
</comment>
<keyword evidence="9" id="KW-1185">Reference proteome</keyword>
<dbReference type="SUPFAM" id="SSF55424">
    <property type="entry name" value="FAD/NAD-linked reductases, dimerisation (C-terminal) domain"/>
    <property type="match status" value="1"/>
</dbReference>
<dbReference type="Pfam" id="PF02852">
    <property type="entry name" value="Pyr_redox_dim"/>
    <property type="match status" value="1"/>
</dbReference>
<dbReference type="InterPro" id="IPR036188">
    <property type="entry name" value="FAD/NAD-bd_sf"/>
</dbReference>
<evidence type="ECO:0000256" key="1">
    <source>
        <dbReference type="ARBA" id="ARBA00007532"/>
    </source>
</evidence>
<dbReference type="InterPro" id="IPR016156">
    <property type="entry name" value="FAD/NAD-linked_Rdtase_dimer_sf"/>
</dbReference>
<proteinExistence type="inferred from homology"/>
<organism evidence="8 9">
    <name type="scientific">Companilactobacillus versmoldensis DSM 14857 = KCTC 3814</name>
    <dbReference type="NCBI Taxonomy" id="1423815"/>
    <lineage>
        <taxon>Bacteria</taxon>
        <taxon>Bacillati</taxon>
        <taxon>Bacillota</taxon>
        <taxon>Bacilli</taxon>
        <taxon>Lactobacillales</taxon>
        <taxon>Lactobacillaceae</taxon>
        <taxon>Companilactobacillus</taxon>
    </lineage>
</organism>
<keyword evidence="4" id="KW-0520">NAD</keyword>
<dbReference type="Gene3D" id="3.50.50.60">
    <property type="entry name" value="FAD/NAD(P)-binding domain"/>
    <property type="match status" value="2"/>
</dbReference>
<dbReference type="GO" id="GO:0016491">
    <property type="term" value="F:oxidoreductase activity"/>
    <property type="evidence" value="ECO:0007669"/>
    <property type="project" value="InterPro"/>
</dbReference>
<evidence type="ECO:0000259" key="6">
    <source>
        <dbReference type="Pfam" id="PF02852"/>
    </source>
</evidence>
<dbReference type="Pfam" id="PF07992">
    <property type="entry name" value="Pyr_redox_2"/>
    <property type="match status" value="1"/>
</dbReference>
<dbReference type="PANTHER" id="PTHR43014">
    <property type="entry name" value="MERCURIC REDUCTASE"/>
    <property type="match status" value="1"/>
</dbReference>
<dbReference type="Gene3D" id="3.30.390.30">
    <property type="match status" value="1"/>
</dbReference>
<feature type="binding site" evidence="4">
    <location>
        <position position="51"/>
    </location>
    <ligand>
        <name>FAD</name>
        <dbReference type="ChEBI" id="CHEBI:57692"/>
    </ligand>
</feature>
<dbReference type="PRINTS" id="PR00368">
    <property type="entry name" value="FADPNR"/>
</dbReference>
<dbReference type="GO" id="GO:0000166">
    <property type="term" value="F:nucleotide binding"/>
    <property type="evidence" value="ECO:0007669"/>
    <property type="project" value="UniProtKB-KW"/>
</dbReference>
<gene>
    <name evidence="8" type="ORF">FC27_GL000144</name>
</gene>
<dbReference type="PIRSF" id="PIRSF000350">
    <property type="entry name" value="Mercury_reductase_MerA"/>
    <property type="match status" value="1"/>
</dbReference>
<dbReference type="PRINTS" id="PR00411">
    <property type="entry name" value="PNDRDTASEI"/>
</dbReference>
<evidence type="ECO:0000256" key="3">
    <source>
        <dbReference type="ARBA" id="ARBA00022827"/>
    </source>
</evidence>
<comment type="similarity">
    <text evidence="1">Belongs to the class-I pyridine nucleotide-disulfide oxidoreductase family.</text>
</comment>
<dbReference type="InterPro" id="IPR004099">
    <property type="entry name" value="Pyr_nucl-diS_OxRdtase_dimer"/>
</dbReference>
<dbReference type="SUPFAM" id="SSF51905">
    <property type="entry name" value="FAD/NAD(P)-binding domain"/>
    <property type="match status" value="1"/>
</dbReference>